<comment type="catalytic activity">
    <reaction evidence="1">
        <text>S-ubiquitinyl-[E2 ubiquitin-conjugating enzyme]-L-cysteine + [acceptor protein]-L-lysine = [E2 ubiquitin-conjugating enzyme]-L-cysteine + N(6)-ubiquitinyl-[acceptor protein]-L-lysine.</text>
        <dbReference type="EC" id="2.3.2.27"/>
    </reaction>
</comment>
<dbReference type="SUPFAM" id="SSF57850">
    <property type="entry name" value="RING/U-box"/>
    <property type="match status" value="1"/>
</dbReference>
<comment type="pathway">
    <text evidence="2">Protein modification; protein ubiquitination.</text>
</comment>
<sequence length="660" mass="74484">MSQNQYESNRRILNFPAVRPCENISLHTLLSSLITLSQRISNFNSQCKFFPCNKRNAITCIRFVETLGVFLQEFRDNIKTYNSSCSILRTFFDLYVAFQKLTFLLEDSVKEGARMLMLMESNQVAMMFRFLSRSMASALDDFDFGCVEISVEIKEQVELVMKQARKMRFLVESDDERCMMYVVSIFNQFEKRVVPNEGDLKWVLDYIGVKGWSQCNKEVEILDGELGFEWLNEEKEKVGILSNLIGFMSYCRCVVVEFVDEELMTDPVTIETGHTYDHVSILKWFRSGNHICPKTGKRLSSIELVPNLVFRRLIRQYCSENGIPFDADLGRRNRDITRTVQPGSLAAEEAMKMLVSFLTGELQNGGRKEKNRAAYEIRLLSKASIFSRSCLVESGSIPLLLKFLSWWDSSLQENAIAALQNFSQCPKSRAVMVENWGIQLIVGVLSKGLKIETRQRAAATLFYLASNEDYGKMIGDELEAIPSLIRLIEDGSDHGKKIGLVAISGLLSHPENHRRVLAGKVVPLLVDILRTCEKEDLVTSSLAILATLAEKSDGTIAILNCGVFDVVVKILISSTSKVGKEHIVSLLLSLSINGGGDVVAHLVKSPSLMRLLYSELSDGTSRARNKASTLIRILHDFYEKRSSSGFKSSVPPQEQFIHVW</sequence>
<accession>A0AAV1WVP3</accession>
<dbReference type="PANTHER" id="PTHR23315">
    <property type="entry name" value="U BOX DOMAIN-CONTAINING"/>
    <property type="match status" value="1"/>
</dbReference>
<dbReference type="PANTHER" id="PTHR23315:SF307">
    <property type="entry name" value="U-BOX DOMAIN-CONTAINING PROTEIN 19"/>
    <property type="match status" value="1"/>
</dbReference>
<evidence type="ECO:0000313" key="8">
    <source>
        <dbReference type="EMBL" id="CAL0312968.1"/>
    </source>
</evidence>
<keyword evidence="5" id="KW-0677">Repeat</keyword>
<dbReference type="Proteomes" id="UP001497480">
    <property type="component" value="Unassembled WGS sequence"/>
</dbReference>
<dbReference type="SMART" id="SM00185">
    <property type="entry name" value="ARM"/>
    <property type="match status" value="4"/>
</dbReference>
<dbReference type="InterPro" id="IPR057623">
    <property type="entry name" value="PUB12-19-like_N"/>
</dbReference>
<dbReference type="EMBL" id="CAXHTB010000009">
    <property type="protein sequence ID" value="CAL0312968.1"/>
    <property type="molecule type" value="Genomic_DNA"/>
</dbReference>
<dbReference type="CDD" id="cd16664">
    <property type="entry name" value="RING-Ubox_PUB"/>
    <property type="match status" value="1"/>
</dbReference>
<dbReference type="SUPFAM" id="SSF48371">
    <property type="entry name" value="ARM repeat"/>
    <property type="match status" value="1"/>
</dbReference>
<gene>
    <name evidence="8" type="ORF">LLUT_LOCUS14028</name>
</gene>
<evidence type="ECO:0000259" key="7">
    <source>
        <dbReference type="PROSITE" id="PS51698"/>
    </source>
</evidence>
<dbReference type="InterPro" id="IPR013083">
    <property type="entry name" value="Znf_RING/FYVE/PHD"/>
</dbReference>
<reference evidence="8 9" key="1">
    <citation type="submission" date="2024-03" db="EMBL/GenBank/DDBJ databases">
        <authorList>
            <person name="Martinez-Hernandez J."/>
        </authorList>
    </citation>
    <scope>NUCLEOTIDE SEQUENCE [LARGE SCALE GENOMIC DNA]</scope>
</reference>
<dbReference type="InterPro" id="IPR000225">
    <property type="entry name" value="Armadillo"/>
</dbReference>
<dbReference type="PROSITE" id="PS51698">
    <property type="entry name" value="U_BOX"/>
    <property type="match status" value="1"/>
</dbReference>
<dbReference type="GO" id="GO:0016567">
    <property type="term" value="P:protein ubiquitination"/>
    <property type="evidence" value="ECO:0007669"/>
    <property type="project" value="InterPro"/>
</dbReference>
<evidence type="ECO:0000256" key="6">
    <source>
        <dbReference type="ARBA" id="ARBA00022786"/>
    </source>
</evidence>
<dbReference type="Pfam" id="PF25368">
    <property type="entry name" value="PUB10_N"/>
    <property type="match status" value="1"/>
</dbReference>
<keyword evidence="4" id="KW-0808">Transferase</keyword>
<dbReference type="Gene3D" id="1.25.10.10">
    <property type="entry name" value="Leucine-rich Repeat Variant"/>
    <property type="match status" value="1"/>
</dbReference>
<dbReference type="InterPro" id="IPR016024">
    <property type="entry name" value="ARM-type_fold"/>
</dbReference>
<dbReference type="InterPro" id="IPR011989">
    <property type="entry name" value="ARM-like"/>
</dbReference>
<organism evidence="8 9">
    <name type="scientific">Lupinus luteus</name>
    <name type="common">European yellow lupine</name>
    <dbReference type="NCBI Taxonomy" id="3873"/>
    <lineage>
        <taxon>Eukaryota</taxon>
        <taxon>Viridiplantae</taxon>
        <taxon>Streptophyta</taxon>
        <taxon>Embryophyta</taxon>
        <taxon>Tracheophyta</taxon>
        <taxon>Spermatophyta</taxon>
        <taxon>Magnoliopsida</taxon>
        <taxon>eudicotyledons</taxon>
        <taxon>Gunneridae</taxon>
        <taxon>Pentapetalae</taxon>
        <taxon>rosids</taxon>
        <taxon>fabids</taxon>
        <taxon>Fabales</taxon>
        <taxon>Fabaceae</taxon>
        <taxon>Papilionoideae</taxon>
        <taxon>50 kb inversion clade</taxon>
        <taxon>genistoids sensu lato</taxon>
        <taxon>core genistoids</taxon>
        <taxon>Genisteae</taxon>
        <taxon>Lupinus</taxon>
    </lineage>
</organism>
<dbReference type="AlphaFoldDB" id="A0AAV1WVP3"/>
<dbReference type="GO" id="GO:0061630">
    <property type="term" value="F:ubiquitin protein ligase activity"/>
    <property type="evidence" value="ECO:0007669"/>
    <property type="project" value="UniProtKB-EC"/>
</dbReference>
<dbReference type="InterPro" id="IPR045210">
    <property type="entry name" value="RING-Ubox_PUB"/>
</dbReference>
<dbReference type="Gene3D" id="3.30.40.10">
    <property type="entry name" value="Zinc/RING finger domain, C3HC4 (zinc finger)"/>
    <property type="match status" value="1"/>
</dbReference>
<evidence type="ECO:0000256" key="1">
    <source>
        <dbReference type="ARBA" id="ARBA00000900"/>
    </source>
</evidence>
<dbReference type="InterPro" id="IPR058678">
    <property type="entry name" value="ARM_PUB"/>
</dbReference>
<evidence type="ECO:0000256" key="4">
    <source>
        <dbReference type="ARBA" id="ARBA00022679"/>
    </source>
</evidence>
<dbReference type="Pfam" id="PF25598">
    <property type="entry name" value="ARM_PUB"/>
    <property type="match status" value="1"/>
</dbReference>
<dbReference type="SMART" id="SM00504">
    <property type="entry name" value="Ubox"/>
    <property type="match status" value="1"/>
</dbReference>
<evidence type="ECO:0000256" key="5">
    <source>
        <dbReference type="ARBA" id="ARBA00022737"/>
    </source>
</evidence>
<protein>
    <recommendedName>
        <fullName evidence="3">RING-type E3 ubiquitin transferase</fullName>
        <ecNumber evidence="3">2.3.2.27</ecNumber>
    </recommendedName>
</protein>
<keyword evidence="6" id="KW-0833">Ubl conjugation pathway</keyword>
<evidence type="ECO:0000256" key="2">
    <source>
        <dbReference type="ARBA" id="ARBA00004906"/>
    </source>
</evidence>
<feature type="domain" description="U-box" evidence="7">
    <location>
        <begin position="262"/>
        <end position="324"/>
    </location>
</feature>
<dbReference type="InterPro" id="IPR003613">
    <property type="entry name" value="Ubox_domain"/>
</dbReference>
<name>A0AAV1WVP3_LUPLU</name>
<evidence type="ECO:0000313" key="9">
    <source>
        <dbReference type="Proteomes" id="UP001497480"/>
    </source>
</evidence>
<comment type="caution">
    <text evidence="8">The sequence shown here is derived from an EMBL/GenBank/DDBJ whole genome shotgun (WGS) entry which is preliminary data.</text>
</comment>
<evidence type="ECO:0000256" key="3">
    <source>
        <dbReference type="ARBA" id="ARBA00012483"/>
    </source>
</evidence>
<keyword evidence="9" id="KW-1185">Reference proteome</keyword>
<dbReference type="EC" id="2.3.2.27" evidence="3"/>
<proteinExistence type="predicted"/>
<dbReference type="Pfam" id="PF04564">
    <property type="entry name" value="U-box"/>
    <property type="match status" value="1"/>
</dbReference>